<dbReference type="PROSITE" id="PS50995">
    <property type="entry name" value="HTH_MARR_2"/>
    <property type="match status" value="1"/>
</dbReference>
<dbReference type="GO" id="GO:0003700">
    <property type="term" value="F:DNA-binding transcription factor activity"/>
    <property type="evidence" value="ECO:0007669"/>
    <property type="project" value="InterPro"/>
</dbReference>
<dbReference type="InterPro" id="IPR023187">
    <property type="entry name" value="Tscrpt_reg_MarR-type_CS"/>
</dbReference>
<name>A0A5B8G0R2_9RHOB</name>
<proteinExistence type="predicted"/>
<dbReference type="Gene3D" id="1.10.10.10">
    <property type="entry name" value="Winged helix-like DNA-binding domain superfamily/Winged helix DNA-binding domain"/>
    <property type="match status" value="1"/>
</dbReference>
<evidence type="ECO:0000313" key="7">
    <source>
        <dbReference type="Proteomes" id="UP000305888"/>
    </source>
</evidence>
<keyword evidence="2" id="KW-0238">DNA-binding</keyword>
<dbReference type="GO" id="GO:0006950">
    <property type="term" value="P:response to stress"/>
    <property type="evidence" value="ECO:0007669"/>
    <property type="project" value="TreeGrafter"/>
</dbReference>
<dbReference type="AlphaFoldDB" id="A0A5B8G0R2"/>
<keyword evidence="1" id="KW-0805">Transcription regulation</keyword>
<evidence type="ECO:0000256" key="1">
    <source>
        <dbReference type="ARBA" id="ARBA00023015"/>
    </source>
</evidence>
<dbReference type="SUPFAM" id="SSF46785">
    <property type="entry name" value="Winged helix' DNA-binding domain"/>
    <property type="match status" value="1"/>
</dbReference>
<evidence type="ECO:0000256" key="4">
    <source>
        <dbReference type="SAM" id="MobiDB-lite"/>
    </source>
</evidence>
<reference evidence="6 7" key="1">
    <citation type="submission" date="2019-06" db="EMBL/GenBank/DDBJ databases">
        <title>Genome sequence of Rhodobacteraceae bacterium D4M1.</title>
        <authorList>
            <person name="Cao J."/>
        </authorList>
    </citation>
    <scope>NUCLEOTIDE SEQUENCE [LARGE SCALE GENOMIC DNA]</scope>
    <source>
        <strain evidence="6 7">D4M1</strain>
    </source>
</reference>
<dbReference type="Pfam" id="PF01047">
    <property type="entry name" value="MarR"/>
    <property type="match status" value="1"/>
</dbReference>
<dbReference type="EMBL" id="CP040818">
    <property type="protein sequence ID" value="QDL92662.1"/>
    <property type="molecule type" value="Genomic_DNA"/>
</dbReference>
<evidence type="ECO:0000313" key="6">
    <source>
        <dbReference type="EMBL" id="QDL92662.1"/>
    </source>
</evidence>
<protein>
    <submittedName>
        <fullName evidence="6">MarR family transcriptional regulator</fullName>
    </submittedName>
</protein>
<evidence type="ECO:0000256" key="3">
    <source>
        <dbReference type="ARBA" id="ARBA00023163"/>
    </source>
</evidence>
<dbReference type="OrthoDB" id="7063965at2"/>
<dbReference type="InterPro" id="IPR000835">
    <property type="entry name" value="HTH_MarR-typ"/>
</dbReference>
<dbReference type="PROSITE" id="PS01117">
    <property type="entry name" value="HTH_MARR_1"/>
    <property type="match status" value="1"/>
</dbReference>
<dbReference type="SMART" id="SM00347">
    <property type="entry name" value="HTH_MARR"/>
    <property type="match status" value="1"/>
</dbReference>
<dbReference type="PANTHER" id="PTHR33164:SF43">
    <property type="entry name" value="HTH-TYPE TRANSCRIPTIONAL REPRESSOR YETL"/>
    <property type="match status" value="1"/>
</dbReference>
<dbReference type="PANTHER" id="PTHR33164">
    <property type="entry name" value="TRANSCRIPTIONAL REGULATOR, MARR FAMILY"/>
    <property type="match status" value="1"/>
</dbReference>
<keyword evidence="7" id="KW-1185">Reference proteome</keyword>
<evidence type="ECO:0000256" key="2">
    <source>
        <dbReference type="ARBA" id="ARBA00023125"/>
    </source>
</evidence>
<accession>A0A5B8G0R2</accession>
<evidence type="ECO:0000259" key="5">
    <source>
        <dbReference type="PROSITE" id="PS50995"/>
    </source>
</evidence>
<dbReference type="PRINTS" id="PR00598">
    <property type="entry name" value="HTHMARR"/>
</dbReference>
<keyword evidence="3" id="KW-0804">Transcription</keyword>
<dbReference type="InterPro" id="IPR036388">
    <property type="entry name" value="WH-like_DNA-bd_sf"/>
</dbReference>
<dbReference type="GO" id="GO:0003677">
    <property type="term" value="F:DNA binding"/>
    <property type="evidence" value="ECO:0007669"/>
    <property type="project" value="UniProtKB-KW"/>
</dbReference>
<dbReference type="InterPro" id="IPR036390">
    <property type="entry name" value="WH_DNA-bd_sf"/>
</dbReference>
<organism evidence="6 7">
    <name type="scientific">Paroceanicella profunda</name>
    <dbReference type="NCBI Taxonomy" id="2579971"/>
    <lineage>
        <taxon>Bacteria</taxon>
        <taxon>Pseudomonadati</taxon>
        <taxon>Pseudomonadota</taxon>
        <taxon>Alphaproteobacteria</taxon>
        <taxon>Rhodobacterales</taxon>
        <taxon>Paracoccaceae</taxon>
        <taxon>Paroceanicella</taxon>
    </lineage>
</organism>
<feature type="domain" description="HTH marR-type" evidence="5">
    <location>
        <begin position="37"/>
        <end position="171"/>
    </location>
</feature>
<dbReference type="KEGG" id="ppru:FDP22_13220"/>
<sequence length="174" mass="19604">MSRTRTDRSRRTGLPQTEDLGLKTPLDPAGRSQAKTRLRLWLRLLRATRRVEGDLRERLRLHHNTTLPRFDVLAALFRARDGLKMSDLSRMLMVSNGNVTGIVDRLVSDGLVIRVAMEGDRRAALVRLTARGESEFAEMATAHEAWLADIFSVLEEDEIAALFSPLEKLGEARA</sequence>
<feature type="region of interest" description="Disordered" evidence="4">
    <location>
        <begin position="1"/>
        <end position="31"/>
    </location>
</feature>
<gene>
    <name evidence="6" type="ORF">FDP22_13220</name>
</gene>
<feature type="compositionally biased region" description="Basic and acidic residues" evidence="4">
    <location>
        <begin position="1"/>
        <end position="10"/>
    </location>
</feature>
<dbReference type="Proteomes" id="UP000305888">
    <property type="component" value="Chromosome"/>
</dbReference>
<dbReference type="InterPro" id="IPR039422">
    <property type="entry name" value="MarR/SlyA-like"/>
</dbReference>